<feature type="region of interest" description="Disordered" evidence="2">
    <location>
        <begin position="154"/>
        <end position="201"/>
    </location>
</feature>
<proteinExistence type="predicted"/>
<protein>
    <submittedName>
        <fullName evidence="3 4">Uncharacterized protein</fullName>
    </submittedName>
</protein>
<dbReference type="InParanoid" id="B7QBN9"/>
<dbReference type="Proteomes" id="UP000001555">
    <property type="component" value="Unassembled WGS sequence"/>
</dbReference>
<dbReference type="OrthoDB" id="9451547at2759"/>
<sequence>MIAGLWSTLGELKDYQLEIWSRDGGDNDDDGDVYSQLAKREKDLLLAAEIGKELLDRNTGLGRQYERLTEEYSRKLEGLEPEMHALHRNLDSVTGESEDRWSEIQAHLSHVRQQLTEQQALLRSLNRERNSDVREMAGQNQRLSLKLKTARRAKDQLATQSQSLKQQLSLGKSSLDPLGQEGAEAASEDREGRRPWEDTSCSGVGVLTWRRY</sequence>
<dbReference type="InterPro" id="IPR051149">
    <property type="entry name" value="Spindly/BICDR_Dynein_Adapter"/>
</dbReference>
<organism>
    <name type="scientific">Ixodes scapularis</name>
    <name type="common">Black-legged tick</name>
    <name type="synonym">Deer tick</name>
    <dbReference type="NCBI Taxonomy" id="6945"/>
    <lineage>
        <taxon>Eukaryota</taxon>
        <taxon>Metazoa</taxon>
        <taxon>Ecdysozoa</taxon>
        <taxon>Arthropoda</taxon>
        <taxon>Chelicerata</taxon>
        <taxon>Arachnida</taxon>
        <taxon>Acari</taxon>
        <taxon>Parasitiformes</taxon>
        <taxon>Ixodida</taxon>
        <taxon>Ixodoidea</taxon>
        <taxon>Ixodidae</taxon>
        <taxon>Ixodinae</taxon>
        <taxon>Ixodes</taxon>
    </lineage>
</organism>
<dbReference type="PaxDb" id="6945-B7QBN9"/>
<evidence type="ECO:0000313" key="5">
    <source>
        <dbReference type="Proteomes" id="UP000001555"/>
    </source>
</evidence>
<evidence type="ECO:0000256" key="1">
    <source>
        <dbReference type="ARBA" id="ARBA00023054"/>
    </source>
</evidence>
<dbReference type="PANTHER" id="PTHR32123:SF13">
    <property type="entry name" value="BICAUDAL D-RELATED PROTEIN HOMOLOG"/>
    <property type="match status" value="1"/>
</dbReference>
<evidence type="ECO:0000256" key="2">
    <source>
        <dbReference type="SAM" id="MobiDB-lite"/>
    </source>
</evidence>
<feature type="compositionally biased region" description="Basic and acidic residues" evidence="2">
    <location>
        <begin position="187"/>
        <end position="197"/>
    </location>
</feature>
<evidence type="ECO:0000313" key="4">
    <source>
        <dbReference type="EnsemblMetazoa" id="ISCW012587-PA"/>
    </source>
</evidence>
<dbReference type="AlphaFoldDB" id="B7QBN9"/>
<dbReference type="VEuPathDB" id="VectorBase:ISCW012587"/>
<dbReference type="VEuPathDB" id="VectorBase:ISCP_013177"/>
<keyword evidence="5" id="KW-1185">Reference proteome</keyword>
<dbReference type="EMBL" id="ABJB010748380">
    <property type="status" value="NOT_ANNOTATED_CDS"/>
    <property type="molecule type" value="Genomic_DNA"/>
</dbReference>
<reference evidence="4" key="2">
    <citation type="submission" date="2020-05" db="UniProtKB">
        <authorList>
            <consortium name="EnsemblMetazoa"/>
        </authorList>
    </citation>
    <scope>IDENTIFICATION</scope>
    <source>
        <strain evidence="4">wikel</strain>
    </source>
</reference>
<dbReference type="VEuPathDB" id="VectorBase:ISCI012587"/>
<dbReference type="STRING" id="6945.B7QBN9"/>
<dbReference type="EnsemblMetazoa" id="ISCW012587-RA">
    <property type="protein sequence ID" value="ISCW012587-PA"/>
    <property type="gene ID" value="ISCW012587"/>
</dbReference>
<name>B7QBN9_IXOSC</name>
<dbReference type="EMBL" id="DS902483">
    <property type="protein sequence ID" value="EEC16261.1"/>
    <property type="molecule type" value="Genomic_DNA"/>
</dbReference>
<dbReference type="HOGENOM" id="CLU_1300916_0_0_1"/>
<feature type="compositionally biased region" description="Low complexity" evidence="2">
    <location>
        <begin position="156"/>
        <end position="175"/>
    </location>
</feature>
<gene>
    <name evidence="3" type="ORF">IscW_ISCW012587</name>
</gene>
<dbReference type="PANTHER" id="PTHR32123">
    <property type="entry name" value="BICD FAMILY-LIKE CARGO ADAPTER"/>
    <property type="match status" value="1"/>
</dbReference>
<keyword evidence="1" id="KW-0175">Coiled coil</keyword>
<reference evidence="3 5" key="1">
    <citation type="submission" date="2008-03" db="EMBL/GenBank/DDBJ databases">
        <title>Annotation of Ixodes scapularis.</title>
        <authorList>
            <consortium name="Ixodes scapularis Genome Project Consortium"/>
            <person name="Caler E."/>
            <person name="Hannick L.I."/>
            <person name="Bidwell S."/>
            <person name="Joardar V."/>
            <person name="Thiagarajan M."/>
            <person name="Amedeo P."/>
            <person name="Galinsky K.J."/>
            <person name="Schobel S."/>
            <person name="Inman J."/>
            <person name="Hostetler J."/>
            <person name="Miller J."/>
            <person name="Hammond M."/>
            <person name="Megy K."/>
            <person name="Lawson D."/>
            <person name="Kodira C."/>
            <person name="Sutton G."/>
            <person name="Meyer J."/>
            <person name="Hill C.A."/>
            <person name="Birren B."/>
            <person name="Nene V."/>
            <person name="Collins F."/>
            <person name="Alarcon-Chaidez F."/>
            <person name="Wikel S."/>
            <person name="Strausberg R."/>
        </authorList>
    </citation>
    <scope>NUCLEOTIDE SEQUENCE [LARGE SCALE GENOMIC DNA]</scope>
    <source>
        <strain evidence="5">Wikel</strain>
        <strain evidence="3">Wikel colony</strain>
    </source>
</reference>
<accession>B7QBN9</accession>
<evidence type="ECO:0000313" key="3">
    <source>
        <dbReference type="EMBL" id="EEC16261.1"/>
    </source>
</evidence>